<dbReference type="RefSeq" id="XP_067527918.1">
    <property type="nucleotide sequence ID" value="XM_067671704.1"/>
</dbReference>
<dbReference type="AlphaFoldDB" id="I1CVP2"/>
<dbReference type="VEuPathDB" id="FungiDB:RO3G_17120"/>
<proteinExistence type="predicted"/>
<accession>I1CVP2</accession>
<name>I1CVP2_RHIO9</name>
<sequence length="29" mass="3313">MDGLDKCNSLYRKQAPSDHKELEAANQYS</sequence>
<dbReference type="Proteomes" id="UP000009138">
    <property type="component" value="Unassembled WGS sequence"/>
</dbReference>
<dbReference type="EMBL" id="GG669512">
    <property type="protein sequence ID" value="EIE92522.1"/>
    <property type="molecule type" value="Genomic_DNA"/>
</dbReference>
<evidence type="ECO:0000313" key="3">
    <source>
        <dbReference type="Proteomes" id="UP000009138"/>
    </source>
</evidence>
<reference evidence="2 3" key="1">
    <citation type="journal article" date="2009" name="PLoS Genet.">
        <title>Genomic analysis of the basal lineage fungus Rhizopus oryzae reveals a whole-genome duplication.</title>
        <authorList>
            <person name="Ma L.-J."/>
            <person name="Ibrahim A.S."/>
            <person name="Skory C."/>
            <person name="Grabherr M.G."/>
            <person name="Burger G."/>
            <person name="Butler M."/>
            <person name="Elias M."/>
            <person name="Idnurm A."/>
            <person name="Lang B.F."/>
            <person name="Sone T."/>
            <person name="Abe A."/>
            <person name="Calvo S.E."/>
            <person name="Corrochano L.M."/>
            <person name="Engels R."/>
            <person name="Fu J."/>
            <person name="Hansberg W."/>
            <person name="Kim J.-M."/>
            <person name="Kodira C.D."/>
            <person name="Koehrsen M.J."/>
            <person name="Liu B."/>
            <person name="Miranda-Saavedra D."/>
            <person name="O'Leary S."/>
            <person name="Ortiz-Castellanos L."/>
            <person name="Poulter R."/>
            <person name="Rodriguez-Romero J."/>
            <person name="Ruiz-Herrera J."/>
            <person name="Shen Y.-Q."/>
            <person name="Zeng Q."/>
            <person name="Galagan J."/>
            <person name="Birren B.W."/>
            <person name="Cuomo C.A."/>
            <person name="Wickes B.L."/>
        </authorList>
    </citation>
    <scope>NUCLEOTIDE SEQUENCE [LARGE SCALE GENOMIC DNA]</scope>
    <source>
        <strain evidence="3">RA 99-880 / ATCC MYA-4621 / FGSC 9543 / NRRL 43880</strain>
    </source>
</reference>
<dbReference type="GeneID" id="93624085"/>
<gene>
    <name evidence="2" type="ORF">RO3G_17120</name>
</gene>
<keyword evidence="3" id="KW-1185">Reference proteome</keyword>
<feature type="region of interest" description="Disordered" evidence="1">
    <location>
        <begin position="1"/>
        <end position="29"/>
    </location>
</feature>
<evidence type="ECO:0000313" key="2">
    <source>
        <dbReference type="EMBL" id="EIE92522.1"/>
    </source>
</evidence>
<evidence type="ECO:0000256" key="1">
    <source>
        <dbReference type="SAM" id="MobiDB-lite"/>
    </source>
</evidence>
<dbReference type="InParanoid" id="I1CVP2"/>
<protein>
    <submittedName>
        <fullName evidence="2">Uncharacterized protein</fullName>
    </submittedName>
</protein>
<organism evidence="2 3">
    <name type="scientific">Rhizopus delemar (strain RA 99-880 / ATCC MYA-4621 / FGSC 9543 / NRRL 43880)</name>
    <name type="common">Mucormycosis agent</name>
    <name type="synonym">Rhizopus arrhizus var. delemar</name>
    <dbReference type="NCBI Taxonomy" id="246409"/>
    <lineage>
        <taxon>Eukaryota</taxon>
        <taxon>Fungi</taxon>
        <taxon>Fungi incertae sedis</taxon>
        <taxon>Mucoromycota</taxon>
        <taxon>Mucoromycotina</taxon>
        <taxon>Mucoromycetes</taxon>
        <taxon>Mucorales</taxon>
        <taxon>Mucorineae</taxon>
        <taxon>Rhizopodaceae</taxon>
        <taxon>Rhizopus</taxon>
    </lineage>
</organism>